<protein>
    <submittedName>
        <fullName evidence="2">Uncharacterized protein</fullName>
    </submittedName>
</protein>
<gene>
    <name evidence="2" type="ORF">S01H1_58155</name>
</gene>
<proteinExistence type="predicted"/>
<feature type="non-terminal residue" evidence="2">
    <location>
        <position position="1"/>
    </location>
</feature>
<dbReference type="EMBL" id="BARS01037972">
    <property type="protein sequence ID" value="GAG17340.1"/>
    <property type="molecule type" value="Genomic_DNA"/>
</dbReference>
<accession>X0VGB4</accession>
<reference evidence="2" key="1">
    <citation type="journal article" date="2014" name="Front. Microbiol.">
        <title>High frequency of phylogenetically diverse reductive dehalogenase-homologous genes in deep subseafloor sedimentary metagenomes.</title>
        <authorList>
            <person name="Kawai M."/>
            <person name="Futagami T."/>
            <person name="Toyoda A."/>
            <person name="Takaki Y."/>
            <person name="Nishi S."/>
            <person name="Hori S."/>
            <person name="Arai W."/>
            <person name="Tsubouchi T."/>
            <person name="Morono Y."/>
            <person name="Uchiyama I."/>
            <person name="Ito T."/>
            <person name="Fujiyama A."/>
            <person name="Inagaki F."/>
            <person name="Takami H."/>
        </authorList>
    </citation>
    <scope>NUCLEOTIDE SEQUENCE</scope>
    <source>
        <strain evidence="2">Expedition CK06-06</strain>
    </source>
</reference>
<evidence type="ECO:0000256" key="1">
    <source>
        <dbReference type="SAM" id="MobiDB-lite"/>
    </source>
</evidence>
<evidence type="ECO:0000313" key="2">
    <source>
        <dbReference type="EMBL" id="GAG17340.1"/>
    </source>
</evidence>
<comment type="caution">
    <text evidence="2">The sequence shown here is derived from an EMBL/GenBank/DDBJ whole genome shotgun (WGS) entry which is preliminary data.</text>
</comment>
<feature type="region of interest" description="Disordered" evidence="1">
    <location>
        <begin position="66"/>
        <end position="85"/>
    </location>
</feature>
<name>X0VGB4_9ZZZZ</name>
<dbReference type="AlphaFoldDB" id="X0VGB4"/>
<organism evidence="2">
    <name type="scientific">marine sediment metagenome</name>
    <dbReference type="NCBI Taxonomy" id="412755"/>
    <lineage>
        <taxon>unclassified sequences</taxon>
        <taxon>metagenomes</taxon>
        <taxon>ecological metagenomes</taxon>
    </lineage>
</organism>
<sequence>ALRLSEAEIKSEHGKRIVKWLQRFKYFSGNRVHVVENTKDTLRLNIYTGLHCHSIYANGPSDYLSGGASTRMPRPGESWSRGNDLPDGNISKDTLYGILGSIVFYEARKVAKDVERIADEAIEEE</sequence>